<evidence type="ECO:0000256" key="4">
    <source>
        <dbReference type="ARBA" id="ARBA00022598"/>
    </source>
</evidence>
<dbReference type="InterPro" id="IPR018027">
    <property type="entry name" value="Asn/Gln_amidotransferase"/>
</dbReference>
<dbReference type="GO" id="GO:0050567">
    <property type="term" value="F:glutaminyl-tRNA synthase (glutamine-hydrolyzing) activity"/>
    <property type="evidence" value="ECO:0007669"/>
    <property type="project" value="UniProtKB-UniRule"/>
</dbReference>
<evidence type="ECO:0000256" key="3">
    <source>
        <dbReference type="ARBA" id="ARBA00016923"/>
    </source>
</evidence>
<dbReference type="NCBIfam" id="NF004014">
    <property type="entry name" value="PRK05477.1-4"/>
    <property type="match status" value="1"/>
</dbReference>
<comment type="caution">
    <text evidence="13">The sequence shown here is derived from an EMBL/GenBank/DDBJ whole genome shotgun (WGS) entry which is preliminary data.</text>
</comment>
<dbReference type="FunFam" id="1.10.10.410:FF:000001">
    <property type="entry name" value="Aspartyl/glutamyl-tRNA(Asn/Gln) amidotransferase subunit B"/>
    <property type="match status" value="1"/>
</dbReference>
<dbReference type="InterPro" id="IPR003789">
    <property type="entry name" value="Asn/Gln_tRNA_amidoTrase-B-like"/>
</dbReference>
<dbReference type="GO" id="GO:0070681">
    <property type="term" value="P:glutaminyl-tRNAGln biosynthesis via transamidation"/>
    <property type="evidence" value="ECO:0007669"/>
    <property type="project" value="TreeGrafter"/>
</dbReference>
<protein>
    <recommendedName>
        <fullName evidence="3 11">Aspartyl/glutamyl-tRNA(Asn/Gln) amidotransferase subunit B</fullName>
        <shortName evidence="11">Asp/Glu-ADT subunit B</shortName>
        <ecNumber evidence="11">6.3.5.-</ecNumber>
    </recommendedName>
</protein>
<gene>
    <name evidence="11 13" type="primary">gatB</name>
    <name evidence="13" type="ORF">ZNDK_0242</name>
</gene>
<evidence type="ECO:0000256" key="11">
    <source>
        <dbReference type="HAMAP-Rule" id="MF_00121"/>
    </source>
</evidence>
<comment type="catalytic activity">
    <reaction evidence="10 11">
        <text>L-glutamyl-tRNA(Gln) + L-glutamine + ATP + H2O = L-glutaminyl-tRNA(Gln) + L-glutamate + ADP + phosphate + H(+)</text>
        <dbReference type="Rhea" id="RHEA:17521"/>
        <dbReference type="Rhea" id="RHEA-COMP:9681"/>
        <dbReference type="Rhea" id="RHEA-COMP:9684"/>
        <dbReference type="ChEBI" id="CHEBI:15377"/>
        <dbReference type="ChEBI" id="CHEBI:15378"/>
        <dbReference type="ChEBI" id="CHEBI:29985"/>
        <dbReference type="ChEBI" id="CHEBI:30616"/>
        <dbReference type="ChEBI" id="CHEBI:43474"/>
        <dbReference type="ChEBI" id="CHEBI:58359"/>
        <dbReference type="ChEBI" id="CHEBI:78520"/>
        <dbReference type="ChEBI" id="CHEBI:78521"/>
        <dbReference type="ChEBI" id="CHEBI:456216"/>
    </reaction>
</comment>
<dbReference type="Gene3D" id="1.10.10.410">
    <property type="match status" value="1"/>
</dbReference>
<keyword evidence="13" id="KW-0808">Transferase</keyword>
<dbReference type="SMART" id="SM00845">
    <property type="entry name" value="GatB_Yqey"/>
    <property type="match status" value="1"/>
</dbReference>
<evidence type="ECO:0000256" key="9">
    <source>
        <dbReference type="ARBA" id="ARBA00047380"/>
    </source>
</evidence>
<dbReference type="InterPro" id="IPR017959">
    <property type="entry name" value="Asn/Gln-tRNA_amidoTrfase_suB/E"/>
</dbReference>
<dbReference type="NCBIfam" id="NF004012">
    <property type="entry name" value="PRK05477.1-2"/>
    <property type="match status" value="1"/>
</dbReference>
<feature type="domain" description="Asn/Gln amidotransferase" evidence="12">
    <location>
        <begin position="330"/>
        <end position="479"/>
    </location>
</feature>
<proteinExistence type="inferred from homology"/>
<dbReference type="PROSITE" id="PS01234">
    <property type="entry name" value="GATB"/>
    <property type="match status" value="1"/>
</dbReference>
<evidence type="ECO:0000256" key="8">
    <source>
        <dbReference type="ARBA" id="ARBA00024799"/>
    </source>
</evidence>
<dbReference type="Gene3D" id="1.10.150.380">
    <property type="entry name" value="GatB domain, N-terminal subdomain"/>
    <property type="match status" value="1"/>
</dbReference>
<dbReference type="EC" id="6.3.5.-" evidence="11"/>
<dbReference type="GO" id="GO:0016740">
    <property type="term" value="F:transferase activity"/>
    <property type="evidence" value="ECO:0007669"/>
    <property type="project" value="UniProtKB-KW"/>
</dbReference>
<comment type="subunit">
    <text evidence="2 11">Heterotrimer of A, B and C subunits.</text>
</comment>
<dbReference type="HAMAP" id="MF_00121">
    <property type="entry name" value="GatB"/>
    <property type="match status" value="1"/>
</dbReference>
<keyword evidence="6 11" id="KW-0067">ATP-binding</keyword>
<keyword evidence="7 11" id="KW-0648">Protein biosynthesis</keyword>
<evidence type="ECO:0000256" key="7">
    <source>
        <dbReference type="ARBA" id="ARBA00022917"/>
    </source>
</evidence>
<dbReference type="GO" id="GO:0006412">
    <property type="term" value="P:translation"/>
    <property type="evidence" value="ECO:0007669"/>
    <property type="project" value="UniProtKB-UniRule"/>
</dbReference>
<evidence type="ECO:0000313" key="13">
    <source>
        <dbReference type="EMBL" id="GFH62471.1"/>
    </source>
</evidence>
<dbReference type="NCBIfam" id="TIGR00133">
    <property type="entry name" value="gatB"/>
    <property type="match status" value="1"/>
</dbReference>
<accession>A0A6L2R4H7</accession>
<evidence type="ECO:0000256" key="10">
    <source>
        <dbReference type="ARBA" id="ARBA00047913"/>
    </source>
</evidence>
<dbReference type="InterPro" id="IPR004413">
    <property type="entry name" value="GatB"/>
</dbReference>
<evidence type="ECO:0000256" key="1">
    <source>
        <dbReference type="ARBA" id="ARBA00005306"/>
    </source>
</evidence>
<comment type="similarity">
    <text evidence="1 11">Belongs to the GatB/GatE family. GatB subfamily.</text>
</comment>
<keyword evidence="5 11" id="KW-0547">Nucleotide-binding</keyword>
<dbReference type="PANTHER" id="PTHR11659:SF0">
    <property type="entry name" value="GLUTAMYL-TRNA(GLN) AMIDOTRANSFERASE SUBUNIT B, MITOCHONDRIAL"/>
    <property type="match status" value="1"/>
</dbReference>
<dbReference type="InterPro" id="IPR014746">
    <property type="entry name" value="Gln_synth/guanido_kin_cat_dom"/>
</dbReference>
<organism evidence="13 14">
    <name type="scientific">Candidatus Desulfovibrio kirbyi</name>
    <dbReference type="NCBI Taxonomy" id="2696086"/>
    <lineage>
        <taxon>Bacteria</taxon>
        <taxon>Pseudomonadati</taxon>
        <taxon>Thermodesulfobacteriota</taxon>
        <taxon>Desulfovibrionia</taxon>
        <taxon>Desulfovibrionales</taxon>
        <taxon>Desulfovibrionaceae</taxon>
        <taxon>Desulfovibrio</taxon>
    </lineage>
</organism>
<reference evidence="13 14" key="1">
    <citation type="journal article" date="2020" name="ISME J.">
        <title>Parallel Reductive Genome Evolution in Desulfovibrio Ectosymbionts Independently Acquired by Trichonympha Protists in the Termite Gut.</title>
        <authorList>
            <person name="Takeuchi M."/>
            <person name="Kuwahara H."/>
            <person name="Murakami T."/>
            <person name="Takahashi K."/>
            <person name="Kajitani R."/>
            <person name="Toyoda A."/>
            <person name="Itoh T."/>
            <person name="Ohkuma M."/>
            <person name="Hongoh Y."/>
        </authorList>
    </citation>
    <scope>NUCLEOTIDE SEQUENCE [LARGE SCALE GENOMIC DNA]</scope>
    <source>
        <strain evidence="13">ZnDsv-02</strain>
    </source>
</reference>
<evidence type="ECO:0000313" key="14">
    <source>
        <dbReference type="Proteomes" id="UP000505077"/>
    </source>
</evidence>
<evidence type="ECO:0000256" key="5">
    <source>
        <dbReference type="ARBA" id="ARBA00022741"/>
    </source>
</evidence>
<sequence>MAAYEAVIGLEVHVRLATHSKLFCSCPTTFGQPPNTNVCEVCAGMPGALPTLNRQAVRFAALVGLATGCVVNTRSLFARKNYFYPDLPAGYQISQFELPVCEQGHLDIRKPDGRETKRIGITRIHMENDAGKNIHAQDKNVSYVDLNRAGTPLVEIVSEPDMRSAAEAVAYLKALYGIVTYLGVCDGNMEEGSFRCDANVSIRPAGSAAFGTRTETKNLNSFRNVQRAIEYEIARQQDRLDDENSIVQETRLYDAVKNCTVSMRSKEDSHDYRYFPDPDLLPVEISEKELSQWRAALPELPHARLARFVELTGLPEADLEILAQRPSIADFFEVAAAKADPRKVANYMLGPLLRAHNAQFAGIPEPSQWAMKPEALAELVRIVDKGVISAKIANDIFADLFMSGAMPEAWVTEKGLGQISDPSALEDAVDAVIAANPAEVAAYRSGKTKLLSFFVGQVMRATKGKANPALVNDFLSKKLAG</sequence>
<dbReference type="EMBL" id="BLLL01000002">
    <property type="protein sequence ID" value="GFH62471.1"/>
    <property type="molecule type" value="Genomic_DNA"/>
</dbReference>
<comment type="catalytic activity">
    <reaction evidence="9 11">
        <text>L-aspartyl-tRNA(Asn) + L-glutamine + ATP + H2O = L-asparaginyl-tRNA(Asn) + L-glutamate + ADP + phosphate + 2 H(+)</text>
        <dbReference type="Rhea" id="RHEA:14513"/>
        <dbReference type="Rhea" id="RHEA-COMP:9674"/>
        <dbReference type="Rhea" id="RHEA-COMP:9677"/>
        <dbReference type="ChEBI" id="CHEBI:15377"/>
        <dbReference type="ChEBI" id="CHEBI:15378"/>
        <dbReference type="ChEBI" id="CHEBI:29985"/>
        <dbReference type="ChEBI" id="CHEBI:30616"/>
        <dbReference type="ChEBI" id="CHEBI:43474"/>
        <dbReference type="ChEBI" id="CHEBI:58359"/>
        <dbReference type="ChEBI" id="CHEBI:78515"/>
        <dbReference type="ChEBI" id="CHEBI:78516"/>
        <dbReference type="ChEBI" id="CHEBI:456216"/>
    </reaction>
</comment>
<dbReference type="Pfam" id="PF02637">
    <property type="entry name" value="GatB_Yqey"/>
    <property type="match status" value="1"/>
</dbReference>
<dbReference type="AlphaFoldDB" id="A0A6L2R4H7"/>
<evidence type="ECO:0000256" key="2">
    <source>
        <dbReference type="ARBA" id="ARBA00011123"/>
    </source>
</evidence>
<dbReference type="Proteomes" id="UP000505077">
    <property type="component" value="Unassembled WGS sequence"/>
</dbReference>
<evidence type="ECO:0000256" key="6">
    <source>
        <dbReference type="ARBA" id="ARBA00022840"/>
    </source>
</evidence>
<dbReference type="GO" id="GO:0005524">
    <property type="term" value="F:ATP binding"/>
    <property type="evidence" value="ECO:0007669"/>
    <property type="project" value="UniProtKB-KW"/>
</dbReference>
<comment type="function">
    <text evidence="8 11">Allows the formation of correctly charged Asn-tRNA(Asn) or Gln-tRNA(Gln) through the transamidation of misacylated Asp-tRNA(Asn) or Glu-tRNA(Gln) in organisms which lack either or both of asparaginyl-tRNA or glutaminyl-tRNA synthetases. The reaction takes place in the presence of glutamine and ATP through an activated phospho-Asp-tRNA(Asn) or phospho-Glu-tRNA(Gln).</text>
</comment>
<keyword evidence="4 11" id="KW-0436">Ligase</keyword>
<dbReference type="InterPro" id="IPR042114">
    <property type="entry name" value="GatB_C_1"/>
</dbReference>
<dbReference type="InterPro" id="IPR017958">
    <property type="entry name" value="Gln-tRNA_amidoTrfase_suB_CS"/>
</dbReference>
<dbReference type="InterPro" id="IPR006075">
    <property type="entry name" value="Asn/Gln-tRNA_Trfase_suB/E_cat"/>
</dbReference>
<dbReference type="PANTHER" id="PTHR11659">
    <property type="entry name" value="GLUTAMYL-TRNA GLN AMIDOTRANSFERASE SUBUNIT B MITOCHONDRIAL AND PROKARYOTIC PET112-RELATED"/>
    <property type="match status" value="1"/>
</dbReference>
<name>A0A6L2R4H7_9BACT</name>
<dbReference type="Pfam" id="PF02934">
    <property type="entry name" value="GatB_N"/>
    <property type="match status" value="1"/>
</dbReference>
<dbReference type="SUPFAM" id="SSF55931">
    <property type="entry name" value="Glutamine synthetase/guanido kinase"/>
    <property type="match status" value="1"/>
</dbReference>
<dbReference type="SUPFAM" id="SSF89095">
    <property type="entry name" value="GatB/YqeY motif"/>
    <property type="match status" value="1"/>
</dbReference>
<evidence type="ECO:0000259" key="12">
    <source>
        <dbReference type="SMART" id="SM00845"/>
    </source>
</evidence>
<dbReference type="InterPro" id="IPR023168">
    <property type="entry name" value="GatB_Yqey_C_2"/>
</dbReference>